<dbReference type="PANTHER" id="PTHR37718">
    <property type="entry name" value="BNAC03G61340D PROTEIN"/>
    <property type="match status" value="1"/>
</dbReference>
<protein>
    <submittedName>
        <fullName evidence="1">Uncharacterized protein</fullName>
    </submittedName>
</protein>
<name>A0AAX6EUJ1_IRIPA</name>
<comment type="caution">
    <text evidence="1">The sequence shown here is derived from an EMBL/GenBank/DDBJ whole genome shotgun (WGS) entry which is preliminary data.</text>
</comment>
<reference evidence="1" key="1">
    <citation type="journal article" date="2023" name="GigaByte">
        <title>Genome assembly of the bearded iris, Iris pallida Lam.</title>
        <authorList>
            <person name="Bruccoleri R.E."/>
            <person name="Oakeley E.J."/>
            <person name="Faust A.M.E."/>
            <person name="Altorfer M."/>
            <person name="Dessus-Babus S."/>
            <person name="Burckhardt D."/>
            <person name="Oertli M."/>
            <person name="Naumann U."/>
            <person name="Petersen F."/>
            <person name="Wong J."/>
        </authorList>
    </citation>
    <scope>NUCLEOTIDE SEQUENCE</scope>
    <source>
        <strain evidence="1">GSM-AAB239-AS_SAM_17_03QT</strain>
    </source>
</reference>
<dbReference type="AlphaFoldDB" id="A0AAX6EUJ1"/>
<keyword evidence="2" id="KW-1185">Reference proteome</keyword>
<reference evidence="1" key="2">
    <citation type="submission" date="2023-04" db="EMBL/GenBank/DDBJ databases">
        <authorList>
            <person name="Bruccoleri R.E."/>
            <person name="Oakeley E.J."/>
            <person name="Faust A.-M."/>
            <person name="Dessus-Babus S."/>
            <person name="Altorfer M."/>
            <person name="Burckhardt D."/>
            <person name="Oertli M."/>
            <person name="Naumann U."/>
            <person name="Petersen F."/>
            <person name="Wong J."/>
        </authorList>
    </citation>
    <scope>NUCLEOTIDE SEQUENCE</scope>
    <source>
        <strain evidence="1">GSM-AAB239-AS_SAM_17_03QT</strain>
        <tissue evidence="1">Leaf</tissue>
    </source>
</reference>
<dbReference type="PANTHER" id="PTHR37718:SF2">
    <property type="entry name" value="OS03G0205150 PROTEIN"/>
    <property type="match status" value="1"/>
</dbReference>
<proteinExistence type="predicted"/>
<sequence length="69" mass="7941">MDPGHSTDMYKHLEKQSEVLMESYRAMSHELHTLQVEEEMLMKKLYEVMCVKGLVGKKHAGAVPAQQPR</sequence>
<evidence type="ECO:0000313" key="1">
    <source>
        <dbReference type="EMBL" id="KAJ6807750.1"/>
    </source>
</evidence>
<dbReference type="Proteomes" id="UP001140949">
    <property type="component" value="Unassembled WGS sequence"/>
</dbReference>
<organism evidence="1 2">
    <name type="scientific">Iris pallida</name>
    <name type="common">Sweet iris</name>
    <dbReference type="NCBI Taxonomy" id="29817"/>
    <lineage>
        <taxon>Eukaryota</taxon>
        <taxon>Viridiplantae</taxon>
        <taxon>Streptophyta</taxon>
        <taxon>Embryophyta</taxon>
        <taxon>Tracheophyta</taxon>
        <taxon>Spermatophyta</taxon>
        <taxon>Magnoliopsida</taxon>
        <taxon>Liliopsida</taxon>
        <taxon>Asparagales</taxon>
        <taxon>Iridaceae</taxon>
        <taxon>Iridoideae</taxon>
        <taxon>Irideae</taxon>
        <taxon>Iris</taxon>
    </lineage>
</organism>
<gene>
    <name evidence="1" type="ORF">M6B38_171265</name>
</gene>
<dbReference type="EMBL" id="JANAVB010033817">
    <property type="protein sequence ID" value="KAJ6807750.1"/>
    <property type="molecule type" value="Genomic_DNA"/>
</dbReference>
<accession>A0AAX6EUJ1</accession>
<evidence type="ECO:0000313" key="2">
    <source>
        <dbReference type="Proteomes" id="UP001140949"/>
    </source>
</evidence>